<evidence type="ECO:0000313" key="2">
    <source>
        <dbReference type="Proteomes" id="UP000735302"/>
    </source>
</evidence>
<dbReference type="EMBL" id="BLXT01000886">
    <property type="protein sequence ID" value="GFN81172.1"/>
    <property type="molecule type" value="Genomic_DNA"/>
</dbReference>
<protein>
    <submittedName>
        <fullName evidence="1">Uncharacterized protein</fullName>
    </submittedName>
</protein>
<accession>A0AAV3YGA7</accession>
<proteinExistence type="predicted"/>
<keyword evidence="2" id="KW-1185">Reference proteome</keyword>
<evidence type="ECO:0000313" key="1">
    <source>
        <dbReference type="EMBL" id="GFN81172.1"/>
    </source>
</evidence>
<gene>
    <name evidence="1" type="ORF">PoB_000767800</name>
</gene>
<organism evidence="1 2">
    <name type="scientific">Plakobranchus ocellatus</name>
    <dbReference type="NCBI Taxonomy" id="259542"/>
    <lineage>
        <taxon>Eukaryota</taxon>
        <taxon>Metazoa</taxon>
        <taxon>Spiralia</taxon>
        <taxon>Lophotrochozoa</taxon>
        <taxon>Mollusca</taxon>
        <taxon>Gastropoda</taxon>
        <taxon>Heterobranchia</taxon>
        <taxon>Euthyneura</taxon>
        <taxon>Panpulmonata</taxon>
        <taxon>Sacoglossa</taxon>
        <taxon>Placobranchoidea</taxon>
        <taxon>Plakobranchidae</taxon>
        <taxon>Plakobranchus</taxon>
    </lineage>
</organism>
<comment type="caution">
    <text evidence="1">The sequence shown here is derived from an EMBL/GenBank/DDBJ whole genome shotgun (WGS) entry which is preliminary data.</text>
</comment>
<dbReference type="Proteomes" id="UP000735302">
    <property type="component" value="Unassembled WGS sequence"/>
</dbReference>
<sequence>MDLLKGKRQHGILKSPLCAVGDYLYICGDGESGKATVSRVRINSLFSYKDGELPVQHIGLSDFNKKSILNITNIGNTLLIFLKSKDKVTITFFDIIHRTSTVVPTEFRPPSTSRVTTVRTDSEVFVLEENGSLWKICRCQRGNGFELVHELMLWDQAGQNQVRLCGAVLVNDELNVVFFSRKPKLESLTNANLAGVFNKVKLIDATSFHSDSRVDNTFPGVIQIAAPKALLNLCSKKT</sequence>
<dbReference type="AlphaFoldDB" id="A0AAV3YGA7"/>
<name>A0AAV3YGA7_9GAST</name>
<reference evidence="1 2" key="1">
    <citation type="journal article" date="2021" name="Elife">
        <title>Chloroplast acquisition without the gene transfer in kleptoplastic sea slugs, Plakobranchus ocellatus.</title>
        <authorList>
            <person name="Maeda T."/>
            <person name="Takahashi S."/>
            <person name="Yoshida T."/>
            <person name="Shimamura S."/>
            <person name="Takaki Y."/>
            <person name="Nagai Y."/>
            <person name="Toyoda A."/>
            <person name="Suzuki Y."/>
            <person name="Arimoto A."/>
            <person name="Ishii H."/>
            <person name="Satoh N."/>
            <person name="Nishiyama T."/>
            <person name="Hasebe M."/>
            <person name="Maruyama T."/>
            <person name="Minagawa J."/>
            <person name="Obokata J."/>
            <person name="Shigenobu S."/>
        </authorList>
    </citation>
    <scope>NUCLEOTIDE SEQUENCE [LARGE SCALE GENOMIC DNA]</scope>
</reference>